<accession>A0ABT5DVY3</accession>
<reference evidence="2 3" key="1">
    <citation type="submission" date="2022-11" db="EMBL/GenBank/DDBJ databases">
        <title>Minimal conservation of predation-associated metabolite biosynthetic gene clusters underscores biosynthetic potential of Myxococcota including descriptions for ten novel species: Archangium lansinium sp. nov., Myxococcus landrumus sp. nov., Nannocystis bai.</title>
        <authorList>
            <person name="Ahearne A."/>
            <person name="Stevens C."/>
            <person name="Dowd S."/>
        </authorList>
    </citation>
    <scope>NUCLEOTIDE SEQUENCE [LARGE SCALE GENOMIC DNA]</scope>
    <source>
        <strain evidence="2 3">BB15-2</strain>
    </source>
</reference>
<dbReference type="Proteomes" id="UP001221686">
    <property type="component" value="Unassembled WGS sequence"/>
</dbReference>
<proteinExistence type="predicted"/>
<dbReference type="EMBL" id="JAQNDL010000001">
    <property type="protein sequence ID" value="MDC0717754.1"/>
    <property type="molecule type" value="Genomic_DNA"/>
</dbReference>
<protein>
    <recommendedName>
        <fullName evidence="4">Lipoprotein</fullName>
    </recommendedName>
</protein>
<name>A0ABT5DVY3_9BACT</name>
<comment type="caution">
    <text evidence="2">The sequence shown here is derived from an EMBL/GenBank/DDBJ whole genome shotgun (WGS) entry which is preliminary data.</text>
</comment>
<evidence type="ECO:0000313" key="3">
    <source>
        <dbReference type="Proteomes" id="UP001221686"/>
    </source>
</evidence>
<keyword evidence="3" id="KW-1185">Reference proteome</keyword>
<sequence length="600" mass="64763">MGPLRLGMRDAELAALGLQANGSQGSASFVQDGAPRPITFRVSGTWTLAQDGQPQVVADVDPAQMRVASLRAVGPVPTTAEGVGVGTTLERVRAVYGEPEHSWQPAGFVVCAQFAARPGIDVCFRAAAMDPTWKELAPQAVVAELRVPASRSSPLALGEDLAAIAATLEGHLIDGGLVEGAVRVRLDGAREPFELIAPCLLLLRSAPGEPAGWSYRNVVARGGAVYEVAGGWRGAGGELLVCDSGGVFMRAADGTSVRWKVDPDRRWRPEPATCEVREAFLPPRVVCKGTTDPFGFDGELAGELVVAKQYADGLAARKAVHRDRRAGPFTAEGQCQFAAERTWDEMVPALAFAGAPTDAVARLHYLQKSREKVVRCASQPLAQRLCTAMTPVMLEADRACSPAALVSAWSDAVREPMPKPRPPTASEAKQRGAALTGTWSKREGQPPVRWTISAKGERLRIEGDADEGEYALSPAPEGWWVARRPLRELPIEVAFVDADRFYEVDARMSRLVDRRHFDVRLSPGSDALLMRGEVCNSVTAAGQLRAARCRFVTEDGGERLEVEYTDNERGATTTRFVVVDGAYLAPQELEPPLPLFERER</sequence>
<evidence type="ECO:0008006" key="4">
    <source>
        <dbReference type="Google" id="ProtNLM"/>
    </source>
</evidence>
<evidence type="ECO:0000256" key="1">
    <source>
        <dbReference type="SAM" id="MobiDB-lite"/>
    </source>
</evidence>
<feature type="region of interest" description="Disordered" evidence="1">
    <location>
        <begin position="414"/>
        <end position="435"/>
    </location>
</feature>
<evidence type="ECO:0000313" key="2">
    <source>
        <dbReference type="EMBL" id="MDC0717754.1"/>
    </source>
</evidence>
<gene>
    <name evidence="2" type="ORF">POL25_12680</name>
</gene>
<dbReference type="RefSeq" id="WP_272086238.1">
    <property type="nucleotide sequence ID" value="NZ_JAQNDL010000001.1"/>
</dbReference>
<organism evidence="2 3">
    <name type="scientific">Nannocystis bainbridge</name>
    <dbReference type="NCBI Taxonomy" id="2995303"/>
    <lineage>
        <taxon>Bacteria</taxon>
        <taxon>Pseudomonadati</taxon>
        <taxon>Myxococcota</taxon>
        <taxon>Polyangia</taxon>
        <taxon>Nannocystales</taxon>
        <taxon>Nannocystaceae</taxon>
        <taxon>Nannocystis</taxon>
    </lineage>
</organism>